<keyword evidence="1" id="KW-1133">Transmembrane helix</keyword>
<dbReference type="SUPFAM" id="SSF81442">
    <property type="entry name" value="Cytochrome c oxidase subunit I-like"/>
    <property type="match status" value="1"/>
</dbReference>
<dbReference type="InterPro" id="IPR054309">
    <property type="entry name" value="NorB_cytochrome_c-like"/>
</dbReference>
<feature type="transmembrane region" description="Helical" evidence="1">
    <location>
        <begin position="495"/>
        <end position="518"/>
    </location>
</feature>
<feature type="transmembrane region" description="Helical" evidence="1">
    <location>
        <begin position="566"/>
        <end position="588"/>
    </location>
</feature>
<feature type="transmembrane region" description="Helical" evidence="1">
    <location>
        <begin position="210"/>
        <end position="231"/>
    </location>
</feature>
<dbReference type="GO" id="GO:0009060">
    <property type="term" value="P:aerobic respiration"/>
    <property type="evidence" value="ECO:0007669"/>
    <property type="project" value="InterPro"/>
</dbReference>
<feature type="transmembrane region" description="Helical" evidence="1">
    <location>
        <begin position="524"/>
        <end position="545"/>
    </location>
</feature>
<feature type="transmembrane region" description="Helical" evidence="1">
    <location>
        <begin position="424"/>
        <end position="445"/>
    </location>
</feature>
<dbReference type="GO" id="GO:0016020">
    <property type="term" value="C:membrane"/>
    <property type="evidence" value="ECO:0007669"/>
    <property type="project" value="InterPro"/>
</dbReference>
<evidence type="ECO:0000259" key="2">
    <source>
        <dbReference type="Pfam" id="PF22085"/>
    </source>
</evidence>
<sequence>MLIIFGVEIYRTAPPFPTKIVVSDGEVLYEGQDIKDGQNVWQSMGGQTVGSIWGHGAYIAPDWNADYLHRETEMLLDLLAQKDGKTYKDLPEDEQAKYLVQLRKELRTNTYDAASGVITFSPERAQVARALADYYTKLFMDDPSMDHVRKSYAIPKGAIKDPARMAQMNAFFTWTTWVCSTNRPGSDVTYTNNWPYEPVIGNKPSTSLQMWSGFSVLMLLFGVGLLVYYHASNKEKEENDRLPASDPMRGLKPTPSMRATLKYIWIVSLLILVQMVAGVITAHYGVEGGGFFGLPLDLILPQAISRSWHVQLAIFWIATSWLATGLYIAPAVSGQEPKYQRLGVNVLFIALLIVVLGSLAGQWFGVMQKLGLVENFYFGHQGYEYLELGRFWQALLLVGLFLWLFLMVRALLPALRRRDESRHLLVLFVLASIAIAGFYGAGLMYGRQTHMAIAEYWRWWVVHLWVEGFFEVFATVVAAFLFSRMGLLRLKVASVSVLFSTIIFLAGGILGTFHHLYFSATPTAVLALGATFSALEIVPLVLIGYEAYHNYSLSRSTPWIKAYKWPIYYFIAMCFWNFLGAGIFGFAINPPIALYYIQGLNTTAVHGHAALFGVYGILGIGLILFVLRGLYPDREWNDKLLGWSFWLINIGLLVMLVGSLLPIGILQAVESIQNGYWSARSMEFMQTDTMQAIRWLRVPGDSLLAIGELLLVYFIIGLHTGWSLKGKR</sequence>
<dbReference type="Pfam" id="PF00115">
    <property type="entry name" value="COX1"/>
    <property type="match status" value="1"/>
</dbReference>
<feature type="transmembrane region" description="Helical" evidence="1">
    <location>
        <begin position="263"/>
        <end position="286"/>
    </location>
</feature>
<accession>W2C9Q2</accession>
<dbReference type="Pfam" id="PF22085">
    <property type="entry name" value="NorB_cytochrome_c-like"/>
    <property type="match status" value="1"/>
</dbReference>
<feature type="transmembrane region" description="Helical" evidence="1">
    <location>
        <begin position="391"/>
        <end position="412"/>
    </location>
</feature>
<dbReference type="Gene3D" id="1.20.210.10">
    <property type="entry name" value="Cytochrome c oxidase-like, subunit I domain"/>
    <property type="match status" value="1"/>
</dbReference>
<feature type="domain" description="Nitric oxide reductase subunit B cytochrome c-like" evidence="2">
    <location>
        <begin position="17"/>
        <end position="196"/>
    </location>
</feature>
<keyword evidence="1" id="KW-0812">Transmembrane</keyword>
<dbReference type="AlphaFoldDB" id="W2C9Q2"/>
<comment type="caution">
    <text evidence="3">The sequence shown here is derived from an EMBL/GenBank/DDBJ whole genome shotgun (WGS) entry which is preliminary data.</text>
</comment>
<name>W2C9Q2_9BACT</name>
<dbReference type="Proteomes" id="UP000018872">
    <property type="component" value="Unassembled WGS sequence"/>
</dbReference>
<evidence type="ECO:0000313" key="4">
    <source>
        <dbReference type="Proteomes" id="UP000018872"/>
    </source>
</evidence>
<proteinExistence type="predicted"/>
<gene>
    <name evidence="3" type="ORF">T229_15925</name>
</gene>
<dbReference type="GO" id="GO:0004129">
    <property type="term" value="F:cytochrome-c oxidase activity"/>
    <property type="evidence" value="ECO:0007669"/>
    <property type="project" value="InterPro"/>
</dbReference>
<feature type="transmembrane region" description="Helical" evidence="1">
    <location>
        <begin position="703"/>
        <end position="724"/>
    </location>
</feature>
<dbReference type="InterPro" id="IPR036927">
    <property type="entry name" value="Cyt_c_oxase-like_su1_sf"/>
</dbReference>
<feature type="transmembrane region" description="Helical" evidence="1">
    <location>
        <begin position="643"/>
        <end position="669"/>
    </location>
</feature>
<feature type="transmembrane region" description="Helical" evidence="1">
    <location>
        <begin position="608"/>
        <end position="631"/>
    </location>
</feature>
<feature type="transmembrane region" description="Helical" evidence="1">
    <location>
        <begin position="342"/>
        <end position="364"/>
    </location>
</feature>
<dbReference type="PANTHER" id="PTHR10422">
    <property type="entry name" value="CYTOCHROME C OXIDASE SUBUNIT 1"/>
    <property type="match status" value="1"/>
</dbReference>
<dbReference type="PATRIC" id="fig|1410950.3.peg.2548"/>
<reference evidence="3 4" key="1">
    <citation type="submission" date="2013-11" db="EMBL/GenBank/DDBJ databases">
        <title>Single cell genomics of uncultured Tannerella BU063 (oral taxon 286).</title>
        <authorList>
            <person name="Beall C.J."/>
            <person name="Campbell A.G."/>
            <person name="Griffen A.L."/>
            <person name="Podar M."/>
            <person name="Leys E.J."/>
        </authorList>
    </citation>
    <scope>NUCLEOTIDE SEQUENCE [LARGE SCALE GENOMIC DNA]</scope>
    <source>
        <strain evidence="3">Cell 5</strain>
    </source>
</reference>
<protein>
    <submittedName>
        <fullName evidence="3">Nitric oxide reductase</fullName>
    </submittedName>
</protein>
<evidence type="ECO:0000313" key="3">
    <source>
        <dbReference type="EMBL" id="ETK03171.1"/>
    </source>
</evidence>
<dbReference type="PANTHER" id="PTHR10422:SF38">
    <property type="entry name" value="CYTOCHROME B SUBUNIT OF NITRIC OXIDE REDUCTASE"/>
    <property type="match status" value="1"/>
</dbReference>
<feature type="transmembrane region" description="Helical" evidence="1">
    <location>
        <begin position="308"/>
        <end position="330"/>
    </location>
</feature>
<feature type="transmembrane region" description="Helical" evidence="1">
    <location>
        <begin position="457"/>
        <end position="483"/>
    </location>
</feature>
<organism evidence="3 4">
    <name type="scientific">Tannerella sp. oral taxon BU063 isolate Cell 5</name>
    <dbReference type="NCBI Taxonomy" id="1410950"/>
    <lineage>
        <taxon>Bacteria</taxon>
        <taxon>Pseudomonadati</taxon>
        <taxon>Bacteroidota</taxon>
        <taxon>Bacteroidia</taxon>
        <taxon>Bacteroidales</taxon>
        <taxon>Tannerellaceae</taxon>
        <taxon>Tannerella</taxon>
    </lineage>
</organism>
<dbReference type="EMBL" id="AYYC01000741">
    <property type="protein sequence ID" value="ETK03171.1"/>
    <property type="molecule type" value="Genomic_DNA"/>
</dbReference>
<dbReference type="InterPro" id="IPR000883">
    <property type="entry name" value="Cyt_C_Oxase_1"/>
</dbReference>
<evidence type="ECO:0000256" key="1">
    <source>
        <dbReference type="SAM" id="Phobius"/>
    </source>
</evidence>
<keyword evidence="1" id="KW-0472">Membrane</keyword>
<dbReference type="GO" id="GO:0020037">
    <property type="term" value="F:heme binding"/>
    <property type="evidence" value="ECO:0007669"/>
    <property type="project" value="InterPro"/>
</dbReference>